<dbReference type="AlphaFoldDB" id="A0A7L2D5P8"/>
<dbReference type="PANTHER" id="PTHR12296">
    <property type="entry name" value="DENN DOMAIN-CONTAINING PROTEIN 4"/>
    <property type="match status" value="1"/>
</dbReference>
<dbReference type="SMART" id="SM00801">
    <property type="entry name" value="dDENN"/>
    <property type="match status" value="1"/>
</dbReference>
<reference evidence="2 3" key="1">
    <citation type="submission" date="2019-09" db="EMBL/GenBank/DDBJ databases">
        <title>Bird 10,000 Genomes (B10K) Project - Family phase.</title>
        <authorList>
            <person name="Zhang G."/>
        </authorList>
    </citation>
    <scope>NUCLEOTIDE SEQUENCE [LARGE SCALE GENOMIC DNA]</scope>
    <source>
        <strain evidence="2">B10K-DU-001-17</strain>
        <tissue evidence="2">Muscle</tissue>
    </source>
</reference>
<dbReference type="GO" id="GO:0032483">
    <property type="term" value="P:regulation of Rab protein signal transduction"/>
    <property type="evidence" value="ECO:0007669"/>
    <property type="project" value="TreeGrafter"/>
</dbReference>
<dbReference type="Pfam" id="PF03455">
    <property type="entry name" value="dDENN"/>
    <property type="match status" value="1"/>
</dbReference>
<dbReference type="PROSITE" id="PS50211">
    <property type="entry name" value="DENN"/>
    <property type="match status" value="1"/>
</dbReference>
<comment type="caution">
    <text evidence="2">The sequence shown here is derived from an EMBL/GenBank/DDBJ whole genome shotgun (WGS) entry which is preliminary data.</text>
</comment>
<dbReference type="GO" id="GO:0005085">
    <property type="term" value="F:guanyl-nucleotide exchange factor activity"/>
    <property type="evidence" value="ECO:0007669"/>
    <property type="project" value="UniProtKB-ARBA"/>
</dbReference>
<sequence>DKEIRAVFLRLFAQLLQGYRWCLHIIRIHPEPVIRFHKAAFLGQRGLTEDDFLTKVLEGMAFAGFVTERGAPYRPIDLFDEKILRHIKELAEKLYKNENPYPAVAMHKVQKPTEGCHLRLHQKPFPHLDEGTVQWIIDQATAKLQTAPPAVKAEKKCMVPSGPPIGVW</sequence>
<evidence type="ECO:0000313" key="3">
    <source>
        <dbReference type="Proteomes" id="UP000519684"/>
    </source>
</evidence>
<feature type="non-terminal residue" evidence="2">
    <location>
        <position position="1"/>
    </location>
</feature>
<feature type="domain" description="UDENN" evidence="1">
    <location>
        <begin position="1"/>
        <end position="76"/>
    </location>
</feature>
<name>A0A7L2D5P8_CATFU</name>
<accession>A0A7L2D5P8</accession>
<organism evidence="2 3">
    <name type="scientific">Catharus fuscescens</name>
    <name type="common">Veery</name>
    <name type="synonym">Turdus fuscescens</name>
    <dbReference type="NCBI Taxonomy" id="159581"/>
    <lineage>
        <taxon>Eukaryota</taxon>
        <taxon>Metazoa</taxon>
        <taxon>Chordata</taxon>
        <taxon>Craniata</taxon>
        <taxon>Vertebrata</taxon>
        <taxon>Euteleostomi</taxon>
        <taxon>Archelosauria</taxon>
        <taxon>Archosauria</taxon>
        <taxon>Dinosauria</taxon>
        <taxon>Saurischia</taxon>
        <taxon>Theropoda</taxon>
        <taxon>Coelurosauria</taxon>
        <taxon>Aves</taxon>
        <taxon>Neognathae</taxon>
        <taxon>Neoaves</taxon>
        <taxon>Telluraves</taxon>
        <taxon>Australaves</taxon>
        <taxon>Passeriformes</taxon>
        <taxon>Turdidae</taxon>
        <taxon>Catharus</taxon>
    </lineage>
</organism>
<gene>
    <name evidence="2" type="primary">Sbf1_3</name>
    <name evidence="2" type="ORF">CATFUS_R02711</name>
</gene>
<protein>
    <submittedName>
        <fullName evidence="2">MTMR5 protein</fullName>
    </submittedName>
</protein>
<dbReference type="EMBL" id="VWYD01016945">
    <property type="protein sequence ID" value="NXQ44867.1"/>
    <property type="molecule type" value="Genomic_DNA"/>
</dbReference>
<evidence type="ECO:0000313" key="2">
    <source>
        <dbReference type="EMBL" id="NXQ44867.1"/>
    </source>
</evidence>
<dbReference type="InterPro" id="IPR051696">
    <property type="entry name" value="DENN_Domain_GEFs"/>
</dbReference>
<feature type="non-terminal residue" evidence="2">
    <location>
        <position position="168"/>
    </location>
</feature>
<dbReference type="PANTHER" id="PTHR12296:SF16">
    <property type="entry name" value="C-MYC PROMOTER-BINDING PROTEIN"/>
    <property type="match status" value="1"/>
</dbReference>
<dbReference type="GO" id="GO:0031410">
    <property type="term" value="C:cytoplasmic vesicle"/>
    <property type="evidence" value="ECO:0007669"/>
    <property type="project" value="TreeGrafter"/>
</dbReference>
<proteinExistence type="predicted"/>
<evidence type="ECO:0000259" key="1">
    <source>
        <dbReference type="PROSITE" id="PS50211"/>
    </source>
</evidence>
<dbReference type="InterPro" id="IPR037516">
    <property type="entry name" value="Tripartite_DENN"/>
</dbReference>
<dbReference type="InterPro" id="IPR005112">
    <property type="entry name" value="dDENN_dom"/>
</dbReference>
<dbReference type="Proteomes" id="UP000519684">
    <property type="component" value="Unassembled WGS sequence"/>
</dbReference>
<keyword evidence="3" id="KW-1185">Reference proteome</keyword>